<evidence type="ECO:0000259" key="5">
    <source>
        <dbReference type="PROSITE" id="PS51891"/>
    </source>
</evidence>
<evidence type="ECO:0000256" key="2">
    <source>
        <dbReference type="ARBA" id="ARBA00022723"/>
    </source>
</evidence>
<dbReference type="InterPro" id="IPR011057">
    <property type="entry name" value="Mss4-like_sf"/>
</dbReference>
<evidence type="ECO:0000256" key="1">
    <source>
        <dbReference type="ARBA" id="ARBA00005495"/>
    </source>
</evidence>
<organism evidence="6 7">
    <name type="scientific">Ideonella paludis</name>
    <dbReference type="NCBI Taxonomy" id="1233411"/>
    <lineage>
        <taxon>Bacteria</taxon>
        <taxon>Pseudomonadati</taxon>
        <taxon>Pseudomonadota</taxon>
        <taxon>Betaproteobacteria</taxon>
        <taxon>Burkholderiales</taxon>
        <taxon>Sphaerotilaceae</taxon>
        <taxon>Ideonella</taxon>
    </lineage>
</organism>
<keyword evidence="4" id="KW-0456">Lyase</keyword>
<evidence type="ECO:0000256" key="4">
    <source>
        <dbReference type="ARBA" id="ARBA00023239"/>
    </source>
</evidence>
<dbReference type="RefSeq" id="WP_210811226.1">
    <property type="nucleotide sequence ID" value="NZ_JAGQDG010000009.1"/>
</dbReference>
<proteinExistence type="inferred from homology"/>
<evidence type="ECO:0000256" key="3">
    <source>
        <dbReference type="ARBA" id="ARBA00022833"/>
    </source>
</evidence>
<keyword evidence="2" id="KW-0479">Metal-binding</keyword>
<keyword evidence="3" id="KW-0862">Zinc</keyword>
<keyword evidence="7" id="KW-1185">Reference proteome</keyword>
<name>A0ABS5E2L3_9BURK</name>
<sequence>MSPALPPVQGGCLCGRVRYEARPEHREGYYCHCRMCQLAFGNTRAAYLNLRKDEVRWTGAEAPRFYQSSKFAQRGFCGHCGTPLTFEFLDSQRMDLSIGSLDDPAAFTPASHFAVESRIAPWHAEDGLPGERLDGFDGIMNRWREAYGPEVEAGLAAIQAQPHPER</sequence>
<dbReference type="PANTHER" id="PTHR33337:SF40">
    <property type="entry name" value="CENP-V_GFA DOMAIN-CONTAINING PROTEIN-RELATED"/>
    <property type="match status" value="1"/>
</dbReference>
<gene>
    <name evidence="6" type="ORF">KAK11_19965</name>
</gene>
<dbReference type="PROSITE" id="PS51891">
    <property type="entry name" value="CENP_V_GFA"/>
    <property type="match status" value="1"/>
</dbReference>
<comment type="caution">
    <text evidence="6">The sequence shown here is derived from an EMBL/GenBank/DDBJ whole genome shotgun (WGS) entry which is preliminary data.</text>
</comment>
<evidence type="ECO:0000313" key="7">
    <source>
        <dbReference type="Proteomes" id="UP000672097"/>
    </source>
</evidence>
<evidence type="ECO:0000313" key="6">
    <source>
        <dbReference type="EMBL" id="MBQ0937612.1"/>
    </source>
</evidence>
<reference evidence="6 7" key="1">
    <citation type="submission" date="2021-04" db="EMBL/GenBank/DDBJ databases">
        <title>The genome sequence of type strain Ideonella paludis KCTC 32238.</title>
        <authorList>
            <person name="Liu Y."/>
        </authorList>
    </citation>
    <scope>NUCLEOTIDE SEQUENCE [LARGE SCALE GENOMIC DNA]</scope>
    <source>
        <strain evidence="6 7">KCTC 32238</strain>
    </source>
</reference>
<dbReference type="InterPro" id="IPR006913">
    <property type="entry name" value="CENP-V/GFA"/>
</dbReference>
<dbReference type="Gene3D" id="3.90.1590.10">
    <property type="entry name" value="glutathione-dependent formaldehyde- activating enzyme (gfa)"/>
    <property type="match status" value="1"/>
</dbReference>
<feature type="domain" description="CENP-V/GFA" evidence="5">
    <location>
        <begin position="8"/>
        <end position="123"/>
    </location>
</feature>
<comment type="similarity">
    <text evidence="1">Belongs to the Gfa family.</text>
</comment>
<protein>
    <submittedName>
        <fullName evidence="6">GFA family protein</fullName>
    </submittedName>
</protein>
<accession>A0ABS5E2L3</accession>
<dbReference type="Proteomes" id="UP000672097">
    <property type="component" value="Unassembled WGS sequence"/>
</dbReference>
<dbReference type="PANTHER" id="PTHR33337">
    <property type="entry name" value="GFA DOMAIN-CONTAINING PROTEIN"/>
    <property type="match status" value="1"/>
</dbReference>
<dbReference type="EMBL" id="JAGQDG010000009">
    <property type="protein sequence ID" value="MBQ0937612.1"/>
    <property type="molecule type" value="Genomic_DNA"/>
</dbReference>
<dbReference type="SUPFAM" id="SSF51316">
    <property type="entry name" value="Mss4-like"/>
    <property type="match status" value="1"/>
</dbReference>
<dbReference type="Pfam" id="PF04828">
    <property type="entry name" value="GFA"/>
    <property type="match status" value="1"/>
</dbReference>